<sequence>MMVSIIRFIIGGFIVVSVSLVTRAAPFLSGILSGFPAVFLTSLVFIYLSSGHQGVRAYTTTAIWGMVATFFAVAGTILATYGHFPWPVVIIMGLIVYAVFVGVAIVLTAKRQLPTV</sequence>
<evidence type="ECO:0008006" key="4">
    <source>
        <dbReference type="Google" id="ProtNLM"/>
    </source>
</evidence>
<feature type="transmembrane region" description="Helical" evidence="1">
    <location>
        <begin position="31"/>
        <end position="50"/>
    </location>
</feature>
<organism evidence="2 3">
    <name type="scientific">Sulfobacillus thermosulfidooxidans</name>
    <dbReference type="NCBI Taxonomy" id="28034"/>
    <lineage>
        <taxon>Bacteria</taxon>
        <taxon>Bacillati</taxon>
        <taxon>Bacillota</taxon>
        <taxon>Clostridia</taxon>
        <taxon>Eubacteriales</taxon>
        <taxon>Clostridiales Family XVII. Incertae Sedis</taxon>
        <taxon>Sulfobacillus</taxon>
    </lineage>
</organism>
<proteinExistence type="predicted"/>
<keyword evidence="1" id="KW-0472">Membrane</keyword>
<keyword evidence="1" id="KW-0812">Transmembrane</keyword>
<evidence type="ECO:0000313" key="3">
    <source>
        <dbReference type="Proteomes" id="UP000242705"/>
    </source>
</evidence>
<reference evidence="2 3" key="1">
    <citation type="journal article" date="2014" name="BMC Genomics">
        <title>Comparison of environmental and isolate Sulfobacillus genomes reveals diverse carbon, sulfur, nitrogen, and hydrogen metabolisms.</title>
        <authorList>
            <person name="Justice N.B."/>
            <person name="Norman A."/>
            <person name="Brown C.T."/>
            <person name="Singh A."/>
            <person name="Thomas B.C."/>
            <person name="Banfield J.F."/>
        </authorList>
    </citation>
    <scope>NUCLEOTIDE SEQUENCE [LARGE SCALE GENOMIC DNA]</scope>
    <source>
        <strain evidence="2">AMDSBA5</strain>
    </source>
</reference>
<dbReference type="Pfam" id="PF11345">
    <property type="entry name" value="DUF3147"/>
    <property type="match status" value="1"/>
</dbReference>
<feature type="transmembrane region" description="Helical" evidence="1">
    <location>
        <begin position="88"/>
        <end position="109"/>
    </location>
</feature>
<dbReference type="EMBL" id="PXYX01000010">
    <property type="protein sequence ID" value="PSR27820.1"/>
    <property type="molecule type" value="Genomic_DNA"/>
</dbReference>
<name>A0A2T2X005_SULTH</name>
<dbReference type="Proteomes" id="UP000242705">
    <property type="component" value="Unassembled WGS sequence"/>
</dbReference>
<evidence type="ECO:0000256" key="1">
    <source>
        <dbReference type="SAM" id="Phobius"/>
    </source>
</evidence>
<dbReference type="InterPro" id="IPR021493">
    <property type="entry name" value="DUF3147"/>
</dbReference>
<keyword evidence="1" id="KW-1133">Transmembrane helix</keyword>
<feature type="transmembrane region" description="Helical" evidence="1">
    <location>
        <begin position="5"/>
        <end position="25"/>
    </location>
</feature>
<protein>
    <recommendedName>
        <fullName evidence="4">DUF3147 domain-containing protein</fullName>
    </recommendedName>
</protein>
<accession>A0A2T2X005</accession>
<comment type="caution">
    <text evidence="2">The sequence shown here is derived from an EMBL/GenBank/DDBJ whole genome shotgun (WGS) entry which is preliminary data.</text>
</comment>
<feature type="transmembrane region" description="Helical" evidence="1">
    <location>
        <begin position="62"/>
        <end position="82"/>
    </location>
</feature>
<evidence type="ECO:0000313" key="2">
    <source>
        <dbReference type="EMBL" id="PSR27820.1"/>
    </source>
</evidence>
<dbReference type="AlphaFoldDB" id="A0A2T2X005"/>
<gene>
    <name evidence="2" type="ORF">C7B47_06920</name>
</gene>